<feature type="transmembrane region" description="Helical" evidence="2">
    <location>
        <begin position="333"/>
        <end position="355"/>
    </location>
</feature>
<dbReference type="EMBL" id="LFZN01000004">
    <property type="protein sequence ID" value="KXT06796.1"/>
    <property type="molecule type" value="Genomic_DNA"/>
</dbReference>
<evidence type="ECO:0000313" key="4">
    <source>
        <dbReference type="Proteomes" id="UP000070133"/>
    </source>
</evidence>
<feature type="region of interest" description="Disordered" evidence="1">
    <location>
        <begin position="365"/>
        <end position="404"/>
    </location>
</feature>
<proteinExistence type="predicted"/>
<keyword evidence="4" id="KW-1185">Reference proteome</keyword>
<accession>A0A139HWH3</accession>
<organism evidence="3 4">
    <name type="scientific">Pseudocercospora eumusae</name>
    <dbReference type="NCBI Taxonomy" id="321146"/>
    <lineage>
        <taxon>Eukaryota</taxon>
        <taxon>Fungi</taxon>
        <taxon>Dikarya</taxon>
        <taxon>Ascomycota</taxon>
        <taxon>Pezizomycotina</taxon>
        <taxon>Dothideomycetes</taxon>
        <taxon>Dothideomycetidae</taxon>
        <taxon>Mycosphaerellales</taxon>
        <taxon>Mycosphaerellaceae</taxon>
        <taxon>Pseudocercospora</taxon>
    </lineage>
</organism>
<feature type="compositionally biased region" description="Low complexity" evidence="1">
    <location>
        <begin position="294"/>
        <end position="312"/>
    </location>
</feature>
<feature type="compositionally biased region" description="Polar residues" evidence="1">
    <location>
        <begin position="1"/>
        <end position="17"/>
    </location>
</feature>
<feature type="compositionally biased region" description="Basic and acidic residues" evidence="1">
    <location>
        <begin position="46"/>
        <end position="63"/>
    </location>
</feature>
<feature type="region of interest" description="Disordered" evidence="1">
    <location>
        <begin position="475"/>
        <end position="524"/>
    </location>
</feature>
<feature type="region of interest" description="Disordered" evidence="1">
    <location>
        <begin position="1"/>
        <end position="91"/>
    </location>
</feature>
<feature type="compositionally biased region" description="Polar residues" evidence="1">
    <location>
        <begin position="25"/>
        <end position="39"/>
    </location>
</feature>
<evidence type="ECO:0000256" key="1">
    <source>
        <dbReference type="SAM" id="MobiDB-lite"/>
    </source>
</evidence>
<protein>
    <submittedName>
        <fullName evidence="3">Uncharacterized protein</fullName>
    </submittedName>
</protein>
<dbReference type="OrthoDB" id="3649851at2759"/>
<feature type="compositionally biased region" description="Basic and acidic residues" evidence="1">
    <location>
        <begin position="475"/>
        <end position="496"/>
    </location>
</feature>
<feature type="region of interest" description="Disordered" evidence="1">
    <location>
        <begin position="294"/>
        <end position="325"/>
    </location>
</feature>
<feature type="compositionally biased region" description="Polar residues" evidence="1">
    <location>
        <begin position="504"/>
        <end position="524"/>
    </location>
</feature>
<name>A0A139HWH3_9PEZI</name>
<keyword evidence="2" id="KW-1133">Transmembrane helix</keyword>
<keyword evidence="2" id="KW-0472">Membrane</keyword>
<evidence type="ECO:0000256" key="2">
    <source>
        <dbReference type="SAM" id="Phobius"/>
    </source>
</evidence>
<feature type="compositionally biased region" description="Polar residues" evidence="1">
    <location>
        <begin position="77"/>
        <end position="91"/>
    </location>
</feature>
<gene>
    <name evidence="3" type="ORF">AC578_7112</name>
</gene>
<keyword evidence="2" id="KW-0812">Transmembrane</keyword>
<evidence type="ECO:0000313" key="3">
    <source>
        <dbReference type="EMBL" id="KXT06796.1"/>
    </source>
</evidence>
<comment type="caution">
    <text evidence="3">The sequence shown here is derived from an EMBL/GenBank/DDBJ whole genome shotgun (WGS) entry which is preliminary data.</text>
</comment>
<sequence length="524" mass="56014">MSRNNQYSSLTGRSSAGSEPRRESSSLNPAPSSQRQASLASLGDVKFMEHVPAKDDKKLRSESCKPSTLRCARKPKQTSSVSTTDSSAQRSATVSAIADTIDEFLRDVKCNGYVLPSTQSDIEQRLSRLEVREHILSPISETPESYPGGFQPMTLTYSLPQVNSSTKPSLSDVPKAMSVQRKESPSAAWSKLGSPAYHFIDEDSTPLKSNTMATVIATEWTAIATSTIYLPSLPPTPQVVTPVSSAVATSATKVNVPMSGAAITVTGPVPTAIETVHRPASSIVSQTASSLSSSTIHTSTAQSSSSPTTTNSAAPLDSFTEESSTPNGLSGGVIAGIITAVLGAFILSIIALILWRKFGKKRKSKAEGTELGTLHRPKASNFSQRPYEPNIEEEEHEHPSPLLPSPTPFDFTGTHKTVQRVRSDPVWDDSMGNPYALKGLPSAPPPPALPLRHPSRPQGFGAMVIPRGHRVDVAGKRDEGFEEAPRRDVTEVERNGGRPGRWSAASSLYSQESVRGSEVGSWTG</sequence>
<dbReference type="Proteomes" id="UP000070133">
    <property type="component" value="Unassembled WGS sequence"/>
</dbReference>
<reference evidence="3 4" key="1">
    <citation type="submission" date="2015-07" db="EMBL/GenBank/DDBJ databases">
        <title>Comparative genomics of the Sigatoka disease complex on banana suggests a link between parallel evolutionary changes in Pseudocercospora fijiensis and Pseudocercospora eumusae and increased virulence on the banana host.</title>
        <authorList>
            <person name="Chang T.-C."/>
            <person name="Salvucci A."/>
            <person name="Crous P.W."/>
            <person name="Stergiopoulos I."/>
        </authorList>
    </citation>
    <scope>NUCLEOTIDE SEQUENCE [LARGE SCALE GENOMIC DNA]</scope>
    <source>
        <strain evidence="3 4">CBS 114824</strain>
    </source>
</reference>
<dbReference type="AlphaFoldDB" id="A0A139HWH3"/>